<evidence type="ECO:0000256" key="10">
    <source>
        <dbReference type="ARBA" id="ARBA00023004"/>
    </source>
</evidence>
<dbReference type="Gene3D" id="1.10.630.10">
    <property type="entry name" value="Cytochrome P450"/>
    <property type="match status" value="1"/>
</dbReference>
<evidence type="ECO:0000256" key="12">
    <source>
        <dbReference type="ARBA" id="ARBA00023136"/>
    </source>
</evidence>
<dbReference type="PRINTS" id="PR00385">
    <property type="entry name" value="P450"/>
</dbReference>
<evidence type="ECO:0000256" key="11">
    <source>
        <dbReference type="ARBA" id="ARBA00023033"/>
    </source>
</evidence>
<keyword evidence="7 13" id="KW-0479">Metal-binding</keyword>
<keyword evidence="15" id="KW-1185">Reference proteome</keyword>
<dbReference type="GO" id="GO:0020037">
    <property type="term" value="F:heme binding"/>
    <property type="evidence" value="ECO:0007669"/>
    <property type="project" value="InterPro"/>
</dbReference>
<dbReference type="InterPro" id="IPR001128">
    <property type="entry name" value="Cyt_P450"/>
</dbReference>
<comment type="similarity">
    <text evidence="4">Belongs to the cytochrome P450 family.</text>
</comment>
<protein>
    <submittedName>
        <fullName evidence="14">Cytochrome P450</fullName>
    </submittedName>
</protein>
<comment type="cofactor">
    <cofactor evidence="1 13">
        <name>heme</name>
        <dbReference type="ChEBI" id="CHEBI:30413"/>
    </cofactor>
</comment>
<dbReference type="EMBL" id="MU006777">
    <property type="protein sequence ID" value="KAF2645497.1"/>
    <property type="molecule type" value="Genomic_DNA"/>
</dbReference>
<evidence type="ECO:0000256" key="8">
    <source>
        <dbReference type="ARBA" id="ARBA00022989"/>
    </source>
</evidence>
<evidence type="ECO:0000256" key="3">
    <source>
        <dbReference type="ARBA" id="ARBA00004685"/>
    </source>
</evidence>
<evidence type="ECO:0000256" key="9">
    <source>
        <dbReference type="ARBA" id="ARBA00023002"/>
    </source>
</evidence>
<dbReference type="InterPro" id="IPR036396">
    <property type="entry name" value="Cyt_P450_sf"/>
</dbReference>
<dbReference type="GO" id="GO:0004497">
    <property type="term" value="F:monooxygenase activity"/>
    <property type="evidence" value="ECO:0007669"/>
    <property type="project" value="UniProtKB-KW"/>
</dbReference>
<name>A0A6A6SEH2_9PLEO</name>
<keyword evidence="8" id="KW-1133">Transmembrane helix</keyword>
<dbReference type="CDD" id="cd11061">
    <property type="entry name" value="CYP67-like"/>
    <property type="match status" value="1"/>
</dbReference>
<dbReference type="PANTHER" id="PTHR24305">
    <property type="entry name" value="CYTOCHROME P450"/>
    <property type="match status" value="1"/>
</dbReference>
<dbReference type="GO" id="GO:0016020">
    <property type="term" value="C:membrane"/>
    <property type="evidence" value="ECO:0007669"/>
    <property type="project" value="UniProtKB-SubCell"/>
</dbReference>
<dbReference type="AlphaFoldDB" id="A0A6A6SEH2"/>
<keyword evidence="6" id="KW-0812">Transmembrane</keyword>
<dbReference type="InterPro" id="IPR002401">
    <property type="entry name" value="Cyt_P450_E_grp-I"/>
</dbReference>
<dbReference type="OrthoDB" id="1470350at2759"/>
<gene>
    <name evidence="14" type="ORF">P280DRAFT_531648</name>
</gene>
<evidence type="ECO:0000256" key="4">
    <source>
        <dbReference type="ARBA" id="ARBA00010617"/>
    </source>
</evidence>
<dbReference type="SUPFAM" id="SSF48264">
    <property type="entry name" value="Cytochrome P450"/>
    <property type="match status" value="1"/>
</dbReference>
<dbReference type="InterPro" id="IPR050121">
    <property type="entry name" value="Cytochrome_P450_monoxygenase"/>
</dbReference>
<evidence type="ECO:0000256" key="1">
    <source>
        <dbReference type="ARBA" id="ARBA00001971"/>
    </source>
</evidence>
<evidence type="ECO:0000313" key="15">
    <source>
        <dbReference type="Proteomes" id="UP000799753"/>
    </source>
</evidence>
<dbReference type="GO" id="GO:1902181">
    <property type="term" value="P:verruculogen biosynthetic process"/>
    <property type="evidence" value="ECO:0007669"/>
    <property type="project" value="UniProtKB-ARBA"/>
</dbReference>
<dbReference type="Pfam" id="PF00067">
    <property type="entry name" value="p450"/>
    <property type="match status" value="1"/>
</dbReference>
<comment type="pathway">
    <text evidence="3">Mycotoxin biosynthesis.</text>
</comment>
<evidence type="ECO:0000256" key="7">
    <source>
        <dbReference type="ARBA" id="ARBA00022723"/>
    </source>
</evidence>
<comment type="subcellular location">
    <subcellularLocation>
        <location evidence="2">Membrane</location>
    </subcellularLocation>
</comment>
<sequence>MDNTDQGSGSSGHICRVGKFNHVPLLFTIAIYRLTLHPLASLPGPVWGKITDWYSVYHCIQRDRHLNFHRLHLKYGPVVRYGPNRVSVNSASALPTIYGVQANTQKSKWYTVWKSFYKMDMSMSMIDKKQHAVRRRIVTRAIKSLPIKEIERKILRNFAALRIKLVDDESTKGWSPPRNMTTLVAYCFSDIMGETTFSKSWDLQKSEENRSIYHILPQGIAGLSLVGHIPALIKLGILQILRPDLVRDTFRYEALSSKISEWRMSQNDKKMQDFYGSLLKATDPETGRKLSKDELAAESALLIVAGSDTMATAVTCAIFYLLHYPDTLVQLQKEIRSTFQSIDDVVIGPELKSCLYLTACIDESMRLTPGVGAVVQREVLPGGLQVDGQFFPPGTDLAVPHYALHHNENYHSEPHKFIPERWIVGGSRTEDDVAVTKSAYSPYGVGRTSCVGKDLSYQEMGLILARIIWLFDMRLAPGTATGGGNESLGTGRTRCEEFQTWDSFVSIHDGPMVQFRSRK</sequence>
<keyword evidence="9" id="KW-0560">Oxidoreductase</keyword>
<keyword evidence="12" id="KW-0472">Membrane</keyword>
<keyword evidence="10 13" id="KW-0408">Iron</keyword>
<evidence type="ECO:0000256" key="5">
    <source>
        <dbReference type="ARBA" id="ARBA00022617"/>
    </source>
</evidence>
<dbReference type="PRINTS" id="PR00463">
    <property type="entry name" value="EP450I"/>
</dbReference>
<keyword evidence="5 13" id="KW-0349">Heme</keyword>
<dbReference type="FunFam" id="1.10.630.10:FF:000063">
    <property type="entry name" value="Cytochrome P450 monooxygenase"/>
    <property type="match status" value="1"/>
</dbReference>
<evidence type="ECO:0000313" key="14">
    <source>
        <dbReference type="EMBL" id="KAF2645497.1"/>
    </source>
</evidence>
<keyword evidence="11" id="KW-0503">Monooxygenase</keyword>
<feature type="binding site" description="axial binding residue" evidence="13">
    <location>
        <position position="450"/>
    </location>
    <ligand>
        <name>heme</name>
        <dbReference type="ChEBI" id="CHEBI:30413"/>
    </ligand>
    <ligandPart>
        <name>Fe</name>
        <dbReference type="ChEBI" id="CHEBI:18248"/>
    </ligandPart>
</feature>
<evidence type="ECO:0000256" key="2">
    <source>
        <dbReference type="ARBA" id="ARBA00004370"/>
    </source>
</evidence>
<dbReference type="GO" id="GO:0016705">
    <property type="term" value="F:oxidoreductase activity, acting on paired donors, with incorporation or reduction of molecular oxygen"/>
    <property type="evidence" value="ECO:0007669"/>
    <property type="project" value="InterPro"/>
</dbReference>
<evidence type="ECO:0000256" key="13">
    <source>
        <dbReference type="PIRSR" id="PIRSR602401-1"/>
    </source>
</evidence>
<dbReference type="GO" id="GO:0005506">
    <property type="term" value="F:iron ion binding"/>
    <property type="evidence" value="ECO:0007669"/>
    <property type="project" value="InterPro"/>
</dbReference>
<evidence type="ECO:0000256" key="6">
    <source>
        <dbReference type="ARBA" id="ARBA00022692"/>
    </source>
</evidence>
<proteinExistence type="inferred from homology"/>
<dbReference type="Proteomes" id="UP000799753">
    <property type="component" value="Unassembled WGS sequence"/>
</dbReference>
<organism evidence="14 15">
    <name type="scientific">Massarina eburnea CBS 473.64</name>
    <dbReference type="NCBI Taxonomy" id="1395130"/>
    <lineage>
        <taxon>Eukaryota</taxon>
        <taxon>Fungi</taxon>
        <taxon>Dikarya</taxon>
        <taxon>Ascomycota</taxon>
        <taxon>Pezizomycotina</taxon>
        <taxon>Dothideomycetes</taxon>
        <taxon>Pleosporomycetidae</taxon>
        <taxon>Pleosporales</taxon>
        <taxon>Massarineae</taxon>
        <taxon>Massarinaceae</taxon>
        <taxon>Massarina</taxon>
    </lineage>
</organism>
<dbReference type="PANTHER" id="PTHR24305:SF237">
    <property type="entry name" value="CYTOCHROME P450 MONOOXYGENASE ATNE-RELATED"/>
    <property type="match status" value="1"/>
</dbReference>
<accession>A0A6A6SEH2</accession>
<reference evidence="14" key="1">
    <citation type="journal article" date="2020" name="Stud. Mycol.">
        <title>101 Dothideomycetes genomes: a test case for predicting lifestyles and emergence of pathogens.</title>
        <authorList>
            <person name="Haridas S."/>
            <person name="Albert R."/>
            <person name="Binder M."/>
            <person name="Bloem J."/>
            <person name="Labutti K."/>
            <person name="Salamov A."/>
            <person name="Andreopoulos B."/>
            <person name="Baker S."/>
            <person name="Barry K."/>
            <person name="Bills G."/>
            <person name="Bluhm B."/>
            <person name="Cannon C."/>
            <person name="Castanera R."/>
            <person name="Culley D."/>
            <person name="Daum C."/>
            <person name="Ezra D."/>
            <person name="Gonzalez J."/>
            <person name="Henrissat B."/>
            <person name="Kuo A."/>
            <person name="Liang C."/>
            <person name="Lipzen A."/>
            <person name="Lutzoni F."/>
            <person name="Magnuson J."/>
            <person name="Mondo S."/>
            <person name="Nolan M."/>
            <person name="Ohm R."/>
            <person name="Pangilinan J."/>
            <person name="Park H.-J."/>
            <person name="Ramirez L."/>
            <person name="Alfaro M."/>
            <person name="Sun H."/>
            <person name="Tritt A."/>
            <person name="Yoshinaga Y."/>
            <person name="Zwiers L.-H."/>
            <person name="Turgeon B."/>
            <person name="Goodwin S."/>
            <person name="Spatafora J."/>
            <person name="Crous P."/>
            <person name="Grigoriev I."/>
        </authorList>
    </citation>
    <scope>NUCLEOTIDE SEQUENCE</scope>
    <source>
        <strain evidence="14">CBS 473.64</strain>
    </source>
</reference>